<sequence>MVDNRGTNLSGRDLKLTYEGESSGAAANQEGVLKEQDHLLPIANVGRMMKQILPPNAKISKEAKETMQECVSEFISFVTGDAADKCRKEKRKTLNGDDICWALGSLGFDDYAATMKRYLLRYRELESDRANQNRVGNNEQNDIDPPPADNPDAVSGSIAPTTINFNL</sequence>
<dbReference type="Gramene" id="Kaladp0030s0086.1.v1.1">
    <property type="protein sequence ID" value="Kaladp0030s0086.1.v1.1.CDS.1"/>
    <property type="gene ID" value="Kaladp0030s0086.v1.1"/>
</dbReference>
<dbReference type="AlphaFoldDB" id="A0A7N0TAR7"/>
<feature type="region of interest" description="Disordered" evidence="9">
    <location>
        <begin position="130"/>
        <end position="161"/>
    </location>
</feature>
<keyword evidence="6" id="KW-0010">Activator</keyword>
<dbReference type="FunFam" id="1.10.20.10:FF:000049">
    <property type="entry name" value="Nuclear transcription factor Y subunit B-6"/>
    <property type="match status" value="1"/>
</dbReference>
<accession>A0A7N0TAR7</accession>
<evidence type="ECO:0000256" key="5">
    <source>
        <dbReference type="ARBA" id="ARBA00023125"/>
    </source>
</evidence>
<keyword evidence="5" id="KW-0238">DNA-binding</keyword>
<dbReference type="Proteomes" id="UP000594263">
    <property type="component" value="Unplaced"/>
</dbReference>
<keyword evidence="12" id="KW-1185">Reference proteome</keyword>
<reference evidence="11" key="1">
    <citation type="submission" date="2021-01" db="UniProtKB">
        <authorList>
            <consortium name="EnsemblPlants"/>
        </authorList>
    </citation>
    <scope>IDENTIFICATION</scope>
</reference>
<evidence type="ECO:0000256" key="2">
    <source>
        <dbReference type="ARBA" id="ARBA00009053"/>
    </source>
</evidence>
<evidence type="ECO:0000256" key="8">
    <source>
        <dbReference type="ARBA" id="ARBA00023242"/>
    </source>
</evidence>
<name>A0A7N0TAR7_KALFE</name>
<evidence type="ECO:0000256" key="1">
    <source>
        <dbReference type="ARBA" id="ARBA00004123"/>
    </source>
</evidence>
<evidence type="ECO:0000256" key="4">
    <source>
        <dbReference type="ARBA" id="ARBA00023015"/>
    </source>
</evidence>
<evidence type="ECO:0000256" key="7">
    <source>
        <dbReference type="ARBA" id="ARBA00023163"/>
    </source>
</evidence>
<proteinExistence type="inferred from homology"/>
<dbReference type="EnsemblPlants" id="Kaladp0030s0086.1.v1.1">
    <property type="protein sequence ID" value="Kaladp0030s0086.1.v1.1.CDS.1"/>
    <property type="gene ID" value="Kaladp0030s0086.v1.1"/>
</dbReference>
<evidence type="ECO:0000256" key="3">
    <source>
        <dbReference type="ARBA" id="ARBA00022682"/>
    </source>
</evidence>
<dbReference type="PANTHER" id="PTHR11064:SF106">
    <property type="entry name" value="NUCLEAR TRANSCRIPTION FACTOR Y SUBUNIT B-5"/>
    <property type="match status" value="1"/>
</dbReference>
<evidence type="ECO:0000313" key="12">
    <source>
        <dbReference type="Proteomes" id="UP000594263"/>
    </source>
</evidence>
<dbReference type="Pfam" id="PF00808">
    <property type="entry name" value="CBFD_NFYB_HMF"/>
    <property type="match status" value="1"/>
</dbReference>
<evidence type="ECO:0000256" key="9">
    <source>
        <dbReference type="SAM" id="MobiDB-lite"/>
    </source>
</evidence>
<dbReference type="CDD" id="cd22907">
    <property type="entry name" value="HFD_NFYB"/>
    <property type="match status" value="1"/>
</dbReference>
<dbReference type="GO" id="GO:0016602">
    <property type="term" value="C:CCAAT-binding factor complex"/>
    <property type="evidence" value="ECO:0007669"/>
    <property type="project" value="InterPro"/>
</dbReference>
<dbReference type="GO" id="GO:0001228">
    <property type="term" value="F:DNA-binding transcription activator activity, RNA polymerase II-specific"/>
    <property type="evidence" value="ECO:0007669"/>
    <property type="project" value="InterPro"/>
</dbReference>
<dbReference type="OMA" id="SHKSYNY"/>
<dbReference type="GO" id="GO:0046982">
    <property type="term" value="F:protein heterodimerization activity"/>
    <property type="evidence" value="ECO:0007669"/>
    <property type="project" value="InterPro"/>
</dbReference>
<dbReference type="GO" id="GO:0000978">
    <property type="term" value="F:RNA polymerase II cis-regulatory region sequence-specific DNA binding"/>
    <property type="evidence" value="ECO:0007669"/>
    <property type="project" value="TreeGrafter"/>
</dbReference>
<dbReference type="InterPro" id="IPR009072">
    <property type="entry name" value="Histone-fold"/>
</dbReference>
<evidence type="ECO:0000259" key="10">
    <source>
        <dbReference type="Pfam" id="PF00808"/>
    </source>
</evidence>
<keyword evidence="8" id="KW-0539">Nucleus</keyword>
<comment type="similarity">
    <text evidence="2">Belongs to the NFYB/HAP3 subunit family.</text>
</comment>
<protein>
    <recommendedName>
        <fullName evidence="10">Transcription factor CBF/NF-Y/archaeal histone domain-containing protein</fullName>
    </recommendedName>
</protein>
<organism evidence="11 12">
    <name type="scientific">Kalanchoe fedtschenkoi</name>
    <name type="common">Lavender scallops</name>
    <name type="synonym">South American air plant</name>
    <dbReference type="NCBI Taxonomy" id="63787"/>
    <lineage>
        <taxon>Eukaryota</taxon>
        <taxon>Viridiplantae</taxon>
        <taxon>Streptophyta</taxon>
        <taxon>Embryophyta</taxon>
        <taxon>Tracheophyta</taxon>
        <taxon>Spermatophyta</taxon>
        <taxon>Magnoliopsida</taxon>
        <taxon>eudicotyledons</taxon>
        <taxon>Gunneridae</taxon>
        <taxon>Pentapetalae</taxon>
        <taxon>Saxifragales</taxon>
        <taxon>Crassulaceae</taxon>
        <taxon>Kalanchoe</taxon>
    </lineage>
</organism>
<dbReference type="PRINTS" id="PR00615">
    <property type="entry name" value="CCAATSUBUNTA"/>
</dbReference>
<keyword evidence="7" id="KW-0804">Transcription</keyword>
<dbReference type="PANTHER" id="PTHR11064">
    <property type="entry name" value="CCAAT-BINDING TRANSCRIPTION FACTOR-RELATED"/>
    <property type="match status" value="1"/>
</dbReference>
<feature type="domain" description="Transcription factor CBF/NF-Y/archaeal histone" evidence="10">
    <location>
        <begin position="40"/>
        <end position="103"/>
    </location>
</feature>
<evidence type="ECO:0000256" key="6">
    <source>
        <dbReference type="ARBA" id="ARBA00023159"/>
    </source>
</evidence>
<dbReference type="Gene3D" id="1.10.20.10">
    <property type="entry name" value="Histone, subunit A"/>
    <property type="match status" value="1"/>
</dbReference>
<keyword evidence="4" id="KW-0805">Transcription regulation</keyword>
<dbReference type="GO" id="GO:0009738">
    <property type="term" value="P:abscisic acid-activated signaling pathway"/>
    <property type="evidence" value="ECO:0007669"/>
    <property type="project" value="UniProtKB-KW"/>
</dbReference>
<keyword evidence="3" id="KW-0938">Abscisic acid signaling pathway</keyword>
<dbReference type="InterPro" id="IPR003958">
    <property type="entry name" value="CBFA_NFYB_domain"/>
</dbReference>
<comment type="subcellular location">
    <subcellularLocation>
        <location evidence="1">Nucleus</location>
    </subcellularLocation>
</comment>
<dbReference type="SUPFAM" id="SSF47113">
    <property type="entry name" value="Histone-fold"/>
    <property type="match status" value="1"/>
</dbReference>
<dbReference type="InterPro" id="IPR027113">
    <property type="entry name" value="Transc_fact_NFYB/HAP3"/>
</dbReference>
<evidence type="ECO:0000313" key="11">
    <source>
        <dbReference type="EnsemblPlants" id="Kaladp0030s0086.1.v1.1.CDS.1"/>
    </source>
</evidence>